<reference evidence="1" key="1">
    <citation type="submission" date="2022-06" db="EMBL/GenBank/DDBJ databases">
        <title>Gracilimonas sp. CAU 1638 isolated from sea sediment.</title>
        <authorList>
            <person name="Kim W."/>
        </authorList>
    </citation>
    <scope>NUCLEOTIDE SEQUENCE</scope>
    <source>
        <strain evidence="1">CAU 1638</strain>
    </source>
</reference>
<keyword evidence="2" id="KW-1185">Reference proteome</keyword>
<evidence type="ECO:0000313" key="1">
    <source>
        <dbReference type="EMBL" id="MCP9289986.1"/>
    </source>
</evidence>
<comment type="caution">
    <text evidence="1">The sequence shown here is derived from an EMBL/GenBank/DDBJ whole genome shotgun (WGS) entry which is preliminary data.</text>
</comment>
<protein>
    <submittedName>
        <fullName evidence="1">Uncharacterized protein</fullName>
    </submittedName>
</protein>
<sequence>MNPGLLAVSLYKPSDGTTYQIDGANIAPDSPGYLNQGNFLNQARGGERTKNRTVTFEFRHNDGTFHTNLTGDSDFENRSWRMAAAEMDGFILWYETVRVVVTEEKAEVDPESEDAYPYTVRMKFVGANPSIARGTNLLYAYAKTQGFASAWQDSDSDNVADTFALQNGTSPSFTAGVQQVTTGAGADEFKSNDIAFPVEGITITQSLYANTVAATQDNQVVFFLNYSSSSLSTILKSKTVSQRNSNSGDTPSNVYFIRFVLCNSSGSGETSSFSDPAIRLNGSTTYVDY</sequence>
<organism evidence="1 2">
    <name type="scientific">Gracilimonas sediminicola</name>
    <dbReference type="NCBI Taxonomy" id="2952158"/>
    <lineage>
        <taxon>Bacteria</taxon>
        <taxon>Pseudomonadati</taxon>
        <taxon>Balneolota</taxon>
        <taxon>Balneolia</taxon>
        <taxon>Balneolales</taxon>
        <taxon>Balneolaceae</taxon>
        <taxon>Gracilimonas</taxon>
    </lineage>
</organism>
<dbReference type="AlphaFoldDB" id="A0A9X2L0B5"/>
<dbReference type="Proteomes" id="UP001139125">
    <property type="component" value="Unassembled WGS sequence"/>
</dbReference>
<gene>
    <name evidence="1" type="ORF">NM125_00170</name>
</gene>
<dbReference type="EMBL" id="JANDBC010000001">
    <property type="protein sequence ID" value="MCP9289986.1"/>
    <property type="molecule type" value="Genomic_DNA"/>
</dbReference>
<proteinExistence type="predicted"/>
<evidence type="ECO:0000313" key="2">
    <source>
        <dbReference type="Proteomes" id="UP001139125"/>
    </source>
</evidence>
<accession>A0A9X2L0B5</accession>
<dbReference type="RefSeq" id="WP_255131637.1">
    <property type="nucleotide sequence ID" value="NZ_JANDBC010000001.1"/>
</dbReference>
<name>A0A9X2L0B5_9BACT</name>